<dbReference type="CDD" id="cd14497">
    <property type="entry name" value="PTP_PTEN-like"/>
    <property type="match status" value="1"/>
</dbReference>
<dbReference type="EC" id="3.1.3.67" evidence="1"/>
<keyword evidence="2 6" id="KW-0378">Hydrolase</keyword>
<evidence type="ECO:0000259" key="4">
    <source>
        <dbReference type="PROSITE" id="PS50056"/>
    </source>
</evidence>
<dbReference type="InterPro" id="IPR016130">
    <property type="entry name" value="Tyr_Pase_AS"/>
</dbReference>
<evidence type="ECO:0000256" key="1">
    <source>
        <dbReference type="ARBA" id="ARBA00013015"/>
    </source>
</evidence>
<dbReference type="Pfam" id="PF00782">
    <property type="entry name" value="DSPc"/>
    <property type="match status" value="1"/>
</dbReference>
<evidence type="ECO:0000256" key="3">
    <source>
        <dbReference type="ARBA" id="ARBA00022912"/>
    </source>
</evidence>
<dbReference type="SMART" id="SM00195">
    <property type="entry name" value="DSPc"/>
    <property type="match status" value="1"/>
</dbReference>
<dbReference type="eggNOG" id="KOG2283">
    <property type="taxonomic scope" value="Eukaryota"/>
</dbReference>
<dbReference type="GO" id="GO:0051896">
    <property type="term" value="P:regulation of phosphatidylinositol 3-kinase/protein kinase B signal transduction"/>
    <property type="evidence" value="ECO:0007669"/>
    <property type="project" value="TreeGrafter"/>
</dbReference>
<dbReference type="PROSITE" id="PS50056">
    <property type="entry name" value="TYR_PHOSPHATASE_2"/>
    <property type="match status" value="1"/>
</dbReference>
<dbReference type="GO" id="GO:0005634">
    <property type="term" value="C:nucleus"/>
    <property type="evidence" value="ECO:0007669"/>
    <property type="project" value="TreeGrafter"/>
</dbReference>
<dbReference type="SMART" id="SM00404">
    <property type="entry name" value="PTPc_motif"/>
    <property type="match status" value="1"/>
</dbReference>
<dbReference type="GO" id="GO:0004725">
    <property type="term" value="F:protein tyrosine phosphatase activity"/>
    <property type="evidence" value="ECO:0007669"/>
    <property type="project" value="TreeGrafter"/>
</dbReference>
<dbReference type="InterPro" id="IPR000340">
    <property type="entry name" value="Dual-sp_phosphatase_cat-dom"/>
</dbReference>
<dbReference type="InterPro" id="IPR003595">
    <property type="entry name" value="Tyr_Pase_cat"/>
</dbReference>
<dbReference type="GO" id="GO:0043491">
    <property type="term" value="P:phosphatidylinositol 3-kinase/protein kinase B signal transduction"/>
    <property type="evidence" value="ECO:0007669"/>
    <property type="project" value="TreeGrafter"/>
</dbReference>
<feature type="domain" description="Phosphatase tensin-type" evidence="5">
    <location>
        <begin position="17"/>
        <end position="194"/>
    </location>
</feature>
<gene>
    <name evidence="6" type="ORF">BN7_495</name>
</gene>
<reference evidence="6 7" key="1">
    <citation type="journal article" date="2012" name="Eukaryot. Cell">
        <title>Draft genome sequence of Wickerhamomyces ciferrii NRRL Y-1031 F-60-10.</title>
        <authorList>
            <person name="Schneider J."/>
            <person name="Andrea H."/>
            <person name="Blom J."/>
            <person name="Jaenicke S."/>
            <person name="Ruckert C."/>
            <person name="Schorsch C."/>
            <person name="Szczepanowski R."/>
            <person name="Farwick M."/>
            <person name="Goesmann A."/>
            <person name="Puhler A."/>
            <person name="Schaffer S."/>
            <person name="Tauch A."/>
            <person name="Kohler T."/>
            <person name="Brinkrolf K."/>
        </authorList>
    </citation>
    <scope>NUCLEOTIDE SEQUENCE [LARGE SCALE GENOMIC DNA]</scope>
    <source>
        <strain evidence="7">ATCC 14091 / BCRC 22168 / CBS 111 / JCM 3599 / NBRC 0793 / NRRL Y-1031 F-60-10</strain>
    </source>
</reference>
<dbReference type="SUPFAM" id="SSF52799">
    <property type="entry name" value="(Phosphotyrosine protein) phosphatases II"/>
    <property type="match status" value="1"/>
</dbReference>
<dbReference type="Proteomes" id="UP000009328">
    <property type="component" value="Unassembled WGS sequence"/>
</dbReference>
<dbReference type="PROSITE" id="PS00383">
    <property type="entry name" value="TYR_PHOSPHATASE_1"/>
    <property type="match status" value="1"/>
</dbReference>
<sequence length="339" mass="39839">MVMGSFLMKLLSAPTNSLHNDYGIHLDLSYITKRIIVCSCPVSSYPKLAYRNSINDLINYLQIEHRNHWSIWNLKLESPNDYSLNSRELQDKIFHFPWPDHQPSSFKLLLNCLHSIDQFLKKDYENVVVIHCKMGKGRSGLVVCAYLMLYLNFTKNEACELFTSKRMKPGFGNGVSIISQLEYLSYCELYSKCRSYKPQKIAYIETIKIFHVENSYTPLLLNFDGYSSNDELVRYFELDSKSYIVSQTPEYSMYKINLLIEDQDIRLTIKPVERTGVTLNAVYTWFNLHWYLYKSICHSQQNTMMVRLNWNRMDGFKGTSFKGKQCFEVIELKIRLIDI</sequence>
<dbReference type="PANTHER" id="PTHR12305">
    <property type="entry name" value="PHOSPHATASE WITH HOMOLOGY TO TENSIN"/>
    <property type="match status" value="1"/>
</dbReference>
<dbReference type="InterPro" id="IPR051281">
    <property type="entry name" value="Dual-spec_lipid-protein_phosph"/>
</dbReference>
<evidence type="ECO:0000256" key="2">
    <source>
        <dbReference type="ARBA" id="ARBA00022801"/>
    </source>
</evidence>
<dbReference type="InterPro" id="IPR029023">
    <property type="entry name" value="Tensin_phosphatase"/>
</dbReference>
<keyword evidence="3" id="KW-0904">Protein phosphatase</keyword>
<dbReference type="FunCoup" id="K0KDG5">
    <property type="interactions" value="52"/>
</dbReference>
<dbReference type="InterPro" id="IPR000387">
    <property type="entry name" value="Tyr_Pase_dom"/>
</dbReference>
<dbReference type="GO" id="GO:0005829">
    <property type="term" value="C:cytosol"/>
    <property type="evidence" value="ECO:0007669"/>
    <property type="project" value="TreeGrafter"/>
</dbReference>
<dbReference type="GO" id="GO:0042995">
    <property type="term" value="C:cell projection"/>
    <property type="evidence" value="ECO:0007669"/>
    <property type="project" value="TreeGrafter"/>
</dbReference>
<dbReference type="InterPro" id="IPR020422">
    <property type="entry name" value="TYR_PHOSPHATASE_DUAL_dom"/>
</dbReference>
<dbReference type="GO" id="GO:0046856">
    <property type="term" value="P:phosphatidylinositol dephosphorylation"/>
    <property type="evidence" value="ECO:0007669"/>
    <property type="project" value="TreeGrafter"/>
</dbReference>
<dbReference type="STRING" id="1206466.K0KDG5"/>
<feature type="domain" description="Tyrosine specific protein phosphatases" evidence="4">
    <location>
        <begin position="107"/>
        <end position="166"/>
    </location>
</feature>
<comment type="caution">
    <text evidence="6">The sequence shown here is derived from an EMBL/GenBank/DDBJ whole genome shotgun (WGS) entry which is preliminary data.</text>
</comment>
<name>K0KDG5_WICCF</name>
<keyword evidence="7" id="KW-1185">Reference proteome</keyword>
<organism evidence="6 7">
    <name type="scientific">Wickerhamomyces ciferrii (strain ATCC 14091 / BCRC 22168 / CBS 111 / JCM 3599 / NBRC 0793 / NRRL Y-1031 F-60-10)</name>
    <name type="common">Yeast</name>
    <name type="synonym">Pichia ciferrii</name>
    <dbReference type="NCBI Taxonomy" id="1206466"/>
    <lineage>
        <taxon>Eukaryota</taxon>
        <taxon>Fungi</taxon>
        <taxon>Dikarya</taxon>
        <taxon>Ascomycota</taxon>
        <taxon>Saccharomycotina</taxon>
        <taxon>Saccharomycetes</taxon>
        <taxon>Phaffomycetales</taxon>
        <taxon>Wickerhamomycetaceae</taxon>
        <taxon>Wickerhamomyces</taxon>
    </lineage>
</organism>
<dbReference type="InterPro" id="IPR029021">
    <property type="entry name" value="Prot-tyrosine_phosphatase-like"/>
</dbReference>
<dbReference type="GO" id="GO:0016314">
    <property type="term" value="F:phosphatidylinositol-3,4,5-trisphosphate 3-phosphatase activity"/>
    <property type="evidence" value="ECO:0007669"/>
    <property type="project" value="UniProtKB-EC"/>
</dbReference>
<dbReference type="Gene3D" id="3.90.190.10">
    <property type="entry name" value="Protein tyrosine phosphatase superfamily"/>
    <property type="match status" value="1"/>
</dbReference>
<evidence type="ECO:0000313" key="6">
    <source>
        <dbReference type="EMBL" id="CCH40961.1"/>
    </source>
</evidence>
<dbReference type="AlphaFoldDB" id="K0KDG5"/>
<dbReference type="GO" id="GO:0005886">
    <property type="term" value="C:plasma membrane"/>
    <property type="evidence" value="ECO:0007669"/>
    <property type="project" value="TreeGrafter"/>
</dbReference>
<evidence type="ECO:0000259" key="5">
    <source>
        <dbReference type="PROSITE" id="PS51181"/>
    </source>
</evidence>
<dbReference type="InParanoid" id="K0KDG5"/>
<dbReference type="PROSITE" id="PS51181">
    <property type="entry name" value="PPASE_TENSIN"/>
    <property type="match status" value="1"/>
</dbReference>
<proteinExistence type="predicted"/>
<evidence type="ECO:0000313" key="7">
    <source>
        <dbReference type="Proteomes" id="UP000009328"/>
    </source>
</evidence>
<dbReference type="EMBL" id="CAIF01000008">
    <property type="protein sequence ID" value="CCH40961.1"/>
    <property type="molecule type" value="Genomic_DNA"/>
</dbReference>
<accession>K0KDG5</accession>
<dbReference type="HOGENOM" id="CLU_020105_4_1_1"/>
<protein>
    <recommendedName>
        <fullName evidence="1">phosphatidylinositol-3,4,5-trisphosphate 3-phosphatase</fullName>
        <ecNumber evidence="1">3.1.3.67</ecNumber>
    </recommendedName>
</protein>
<dbReference type="PANTHER" id="PTHR12305:SF81">
    <property type="entry name" value="PHOSPHATIDYLINOSITOL 3,4,5-TRISPHOSPHATE 3-PHOSPHATASE AND DUAL-SPECIFICITY PROTEIN PHOSPHATASE PTEN"/>
    <property type="match status" value="1"/>
</dbReference>